<dbReference type="Pfam" id="PF12719">
    <property type="entry name" value="Cnd3"/>
    <property type="match status" value="1"/>
</dbReference>
<dbReference type="OrthoDB" id="27187at2759"/>
<dbReference type="GO" id="GO:0007076">
    <property type="term" value="P:mitotic chromosome condensation"/>
    <property type="evidence" value="ECO:0007669"/>
    <property type="project" value="InterPro"/>
</dbReference>
<dbReference type="GO" id="GO:0000796">
    <property type="term" value="C:condensin complex"/>
    <property type="evidence" value="ECO:0007669"/>
    <property type="project" value="InterPro"/>
</dbReference>
<feature type="coiled-coil region" evidence="8">
    <location>
        <begin position="489"/>
        <end position="535"/>
    </location>
</feature>
<sequence>MSLKDRIKAVLHAAQINKSCHQQKIKVLIKYFNEVSPEEFFESMKDMLTLILSKNTISNKNVYVERVLEFLAQFVAEVTPVDDSEEELFDVAPHPFLTMVIKETLKYHQLINESFRYNSCLFVKLILQNIGRDKNLDNEVCDMIQEAMLECTLDPKSAVRLQSVSALIRLQDPINADCPVIRAYLSLIVDPNAHIRNEVVKIIAPNSITVPQIIKRIRDTDHFVRMSAFRRCADIGPKSIKIIERQHILECGLAESNPKVKNVFIENLLPKWLQVYENDYINFLKGLKMDACESDITNTENITKDVINLLLNITPIKDIISILPLTEEKVIPPDKLTSEAAALWNLIVCYLRGTDINEDYLEQIIPDLTPFSNYINSIITEQGKNKMEEWEFLDYQYNLNNLFGIAEGYDLADEVGRKTLHQITLNFLRTENLQLKLRKRVLQLAYKSSQKTDEFTSIICHIISDIQEPIIEKSVEISSDEERNKECEKATLKVKIIRYEAELEDALDNQEFLKANSLKTDINQLKEKINELSIVKPAVEMVKVTKDDTKTLCDCLDILISLLQLPKISSMTPSLVAIKEEFVIPLLSSNVVEINWRVLQCLALFCILDQALAEEYIKFICIPIITYRTIPNYNRNALMISVRAVSDLYRLYGPNIFGIMEEALMSNQSLNNTSSTKRRLYRSEDSDESVMPANTFHLETIIEIILDILDDEISEVRDTALEAMAKLILDNFPVSSPLITRLILKWYNPLTARSSDKLQQIIGMVIDSYAKKSDDAKEVIAKAVKPILNSIASAPRTSPLADVDVDNLILFLATITNGKRDLGTHVNMAHMCTNEILKTKNPLMAVYLCKMLVHLDIQSENVAVLKELIAQVNTILERTPLEKNPKKNLCKFKETLATRLDNLNKTKDSNLEVTEGSVNEENKENEVTISNLNKSKRKIPNNEKTIGNLSSIVEEDDNNEEITNAITSDAKRSKIDTENPNKNNTNSQNESNTNCLNKSDANSQNKTTIDDSDSNSKHSDNPAQRSENSSSIPVKKQSEQKKKTESPNTSSTDGNDSNSKRSDSQAQQTESSGSDPVKKPFELKKRRVKKRKLNNKSSIDSKNKSNTDSSIETDSDDNDNNSKGSDSQAQQIESSSSTSVKDPSELKKRVKKKKTIAETPNKSSSDSQKKSHTDSQNKSITNTDNSIKTSSDNNDSNSKGSDSQAQQIESSDSTPVKKTSKPKKKRAKIRKTVAESTNQNSTVSSNKSQNKINTTSNSSIKTNSDGNKSNSNRSVDSSPGKKLSKLKETRNRRKYSTEQSSTSPDEDNQQVIKRVKVIVHRIDIVKEASSGAKIDDDTKVEDVGKKIPVQAEQLKKNGNVVESELCKSSSDVDVISASSNSQEFISIFSNFGKRKRNPKQNKTKSLGEATSDTDSGNIKPKRTKRCSINEMSDDRIKIAIKNSLKENADKVKDISIILTNERVGRKNIETPVKNGLKPNTTKSNSQSSSESNRSDDEDKDIAVVSSSERLGKKTIDNVNKNGLKNNATKPNTRNSSASNRNKDKDIAAVSSNERVRRKTIENADKNRLKVKATMSNSESSSGSNRNDDEDKDISLVSSNERRRKTIEKTDKNGWKKNVSKSNSQSSSESNRNNDEDKNISVVRRKTIENADKNRLKEKLNSRNNSTSNEWIEIEGKIRKNLRGRKLKLRKSTDSSYELPQVSEDDVFNNSSNSMMSGSLRTRSQTTPIAKIKSNTLSSSFKTEKGKRPTRKLKKKTK</sequence>
<keyword evidence="12" id="KW-1185">Reference proteome</keyword>
<feature type="compositionally biased region" description="Low complexity" evidence="9">
    <location>
        <begin position="1244"/>
        <end position="1264"/>
    </location>
</feature>
<evidence type="ECO:0000256" key="4">
    <source>
        <dbReference type="ARBA" id="ARBA00022618"/>
    </source>
</evidence>
<keyword evidence="3" id="KW-0158">Chromosome</keyword>
<feature type="region of interest" description="Disordered" evidence="9">
    <location>
        <begin position="1466"/>
        <end position="1641"/>
    </location>
</feature>
<accession>A0A9P0CDN3</accession>
<dbReference type="Gene3D" id="1.25.10.10">
    <property type="entry name" value="Leucine-rich Repeat Variant"/>
    <property type="match status" value="1"/>
</dbReference>
<evidence type="ECO:0000256" key="8">
    <source>
        <dbReference type="SAM" id="Coils"/>
    </source>
</evidence>
<keyword evidence="6" id="KW-0226">DNA condensation</keyword>
<feature type="compositionally biased region" description="Basic and acidic residues" evidence="9">
    <location>
        <begin position="1036"/>
        <end position="1045"/>
    </location>
</feature>
<name>A0A9P0CDN3_9CUCU</name>
<keyword evidence="8" id="KW-0175">Coiled coil</keyword>
<dbReference type="SUPFAM" id="SSF48371">
    <property type="entry name" value="ARM repeat"/>
    <property type="match status" value="1"/>
</dbReference>
<evidence type="ECO:0000256" key="5">
    <source>
        <dbReference type="ARBA" id="ARBA00022776"/>
    </source>
</evidence>
<feature type="compositionally biased region" description="Low complexity" evidence="9">
    <location>
        <begin position="1482"/>
        <end position="1491"/>
    </location>
</feature>
<dbReference type="InterPro" id="IPR016024">
    <property type="entry name" value="ARM-type_fold"/>
</dbReference>
<feature type="compositionally biased region" description="Low complexity" evidence="9">
    <location>
        <begin position="1708"/>
        <end position="1718"/>
    </location>
</feature>
<feature type="region of interest" description="Disordered" evidence="9">
    <location>
        <begin position="965"/>
        <end position="1311"/>
    </location>
</feature>
<dbReference type="Proteomes" id="UP001153636">
    <property type="component" value="Chromosome 10"/>
</dbReference>
<comment type="subcellular location">
    <subcellularLocation>
        <location evidence="1">Chromosome</location>
    </subcellularLocation>
</comment>
<evidence type="ECO:0000313" key="12">
    <source>
        <dbReference type="Proteomes" id="UP001153636"/>
    </source>
</evidence>
<proteinExistence type="inferred from homology"/>
<feature type="compositionally biased region" description="Polar residues" evidence="9">
    <location>
        <begin position="1022"/>
        <end position="1032"/>
    </location>
</feature>
<comment type="similarity">
    <text evidence="2">Belongs to the CND3 (condensin subunit 3) family.</text>
</comment>
<feature type="compositionally biased region" description="Polar residues" evidence="9">
    <location>
        <begin position="1128"/>
        <end position="1141"/>
    </location>
</feature>
<protein>
    <recommendedName>
        <fullName evidence="10">Nuclear condensin complex subunit 3 C-terminal domain-containing protein</fullName>
    </recommendedName>
</protein>
<dbReference type="PANTHER" id="PTHR14418:SF5">
    <property type="entry name" value="CONDENSIN COMPLEX SUBUNIT 3"/>
    <property type="match status" value="1"/>
</dbReference>
<keyword evidence="5" id="KW-0498">Mitosis</keyword>
<evidence type="ECO:0000256" key="6">
    <source>
        <dbReference type="ARBA" id="ARBA00023067"/>
    </source>
</evidence>
<dbReference type="GO" id="GO:0005737">
    <property type="term" value="C:cytoplasm"/>
    <property type="evidence" value="ECO:0007669"/>
    <property type="project" value="TreeGrafter"/>
</dbReference>
<evidence type="ECO:0000256" key="1">
    <source>
        <dbReference type="ARBA" id="ARBA00004286"/>
    </source>
</evidence>
<keyword evidence="7" id="KW-0131">Cell cycle</keyword>
<feature type="compositionally biased region" description="Polar residues" evidence="9">
    <location>
        <begin position="1265"/>
        <end position="1277"/>
    </location>
</feature>
<feature type="compositionally biased region" description="Low complexity" evidence="9">
    <location>
        <begin position="1615"/>
        <end position="1630"/>
    </location>
</feature>
<dbReference type="InterPro" id="IPR025977">
    <property type="entry name" value="Cnd3_C"/>
</dbReference>
<feature type="compositionally biased region" description="Basic residues" evidence="9">
    <location>
        <begin position="1084"/>
        <end position="1094"/>
    </location>
</feature>
<organism evidence="11 12">
    <name type="scientific">Psylliodes chrysocephalus</name>
    <dbReference type="NCBI Taxonomy" id="3402493"/>
    <lineage>
        <taxon>Eukaryota</taxon>
        <taxon>Metazoa</taxon>
        <taxon>Ecdysozoa</taxon>
        <taxon>Arthropoda</taxon>
        <taxon>Hexapoda</taxon>
        <taxon>Insecta</taxon>
        <taxon>Pterygota</taxon>
        <taxon>Neoptera</taxon>
        <taxon>Endopterygota</taxon>
        <taxon>Coleoptera</taxon>
        <taxon>Polyphaga</taxon>
        <taxon>Cucujiformia</taxon>
        <taxon>Chrysomeloidea</taxon>
        <taxon>Chrysomelidae</taxon>
        <taxon>Galerucinae</taxon>
        <taxon>Alticini</taxon>
        <taxon>Psylliodes</taxon>
    </lineage>
</organism>
<feature type="compositionally biased region" description="Polar residues" evidence="9">
    <location>
        <begin position="1064"/>
        <end position="1074"/>
    </location>
</feature>
<evidence type="ECO:0000256" key="9">
    <source>
        <dbReference type="SAM" id="MobiDB-lite"/>
    </source>
</evidence>
<dbReference type="EMBL" id="OV651822">
    <property type="protein sequence ID" value="CAH1100124.1"/>
    <property type="molecule type" value="Genomic_DNA"/>
</dbReference>
<feature type="compositionally biased region" description="Basic and acidic residues" evidence="9">
    <location>
        <begin position="1558"/>
        <end position="1567"/>
    </location>
</feature>
<feature type="region of interest" description="Disordered" evidence="9">
    <location>
        <begin position="1707"/>
        <end position="1757"/>
    </location>
</feature>
<feature type="compositionally biased region" description="Polar residues" evidence="9">
    <location>
        <begin position="1719"/>
        <end position="1740"/>
    </location>
</feature>
<dbReference type="InterPro" id="IPR011989">
    <property type="entry name" value="ARM-like"/>
</dbReference>
<feature type="region of interest" description="Disordered" evidence="9">
    <location>
        <begin position="1394"/>
        <end position="1421"/>
    </location>
</feature>
<dbReference type="GO" id="GO:0051301">
    <property type="term" value="P:cell division"/>
    <property type="evidence" value="ECO:0007669"/>
    <property type="project" value="UniProtKB-KW"/>
</dbReference>
<gene>
    <name evidence="11" type="ORF">PSYICH_LOCUS1620</name>
</gene>
<keyword evidence="4" id="KW-0132">Cell division</keyword>
<feature type="compositionally biased region" description="Basic residues" evidence="9">
    <location>
        <begin position="1218"/>
        <end position="1231"/>
    </location>
</feature>
<feature type="compositionally biased region" description="Polar residues" evidence="9">
    <location>
        <begin position="1516"/>
        <end position="1539"/>
    </location>
</feature>
<evidence type="ECO:0000313" key="11">
    <source>
        <dbReference type="EMBL" id="CAH1100124.1"/>
    </source>
</evidence>
<feature type="compositionally biased region" description="Low complexity" evidence="9">
    <location>
        <begin position="1575"/>
        <end position="1584"/>
    </location>
</feature>
<feature type="compositionally biased region" description="Low complexity" evidence="9">
    <location>
        <begin position="1179"/>
        <end position="1203"/>
    </location>
</feature>
<reference evidence="11" key="1">
    <citation type="submission" date="2022-01" db="EMBL/GenBank/DDBJ databases">
        <authorList>
            <person name="King R."/>
        </authorList>
    </citation>
    <scope>NUCLEOTIDE SEQUENCE</scope>
</reference>
<feature type="compositionally biased region" description="Basic and acidic residues" evidence="9">
    <location>
        <begin position="969"/>
        <end position="979"/>
    </location>
</feature>
<evidence type="ECO:0000256" key="2">
    <source>
        <dbReference type="ARBA" id="ARBA00006533"/>
    </source>
</evidence>
<evidence type="ECO:0000256" key="7">
    <source>
        <dbReference type="ARBA" id="ARBA00023306"/>
    </source>
</evidence>
<evidence type="ECO:0000259" key="10">
    <source>
        <dbReference type="Pfam" id="PF12719"/>
    </source>
</evidence>
<feature type="compositionally biased region" description="Basic residues" evidence="9">
    <location>
        <begin position="1747"/>
        <end position="1757"/>
    </location>
</feature>
<feature type="compositionally biased region" description="Low complexity" evidence="9">
    <location>
        <begin position="980"/>
        <end position="994"/>
    </location>
</feature>
<dbReference type="PANTHER" id="PTHR14418">
    <property type="entry name" value="CONDENSIN COMPLEX SUBUNIT 3-RELATED"/>
    <property type="match status" value="1"/>
</dbReference>
<feature type="compositionally biased region" description="Polar residues" evidence="9">
    <location>
        <begin position="995"/>
        <end position="1007"/>
    </location>
</feature>
<evidence type="ECO:0000256" key="3">
    <source>
        <dbReference type="ARBA" id="ARBA00022454"/>
    </source>
</evidence>
<feature type="compositionally biased region" description="Low complexity" evidence="9">
    <location>
        <begin position="1046"/>
        <end position="1057"/>
    </location>
</feature>
<dbReference type="InterPro" id="IPR027165">
    <property type="entry name" value="CND3"/>
</dbReference>
<dbReference type="GO" id="GO:0000793">
    <property type="term" value="C:condensed chromosome"/>
    <property type="evidence" value="ECO:0007669"/>
    <property type="project" value="TreeGrafter"/>
</dbReference>
<feature type="domain" description="Nuclear condensin complex subunit 3 C-terminal" evidence="10">
    <location>
        <begin position="555"/>
        <end position="857"/>
    </location>
</feature>